<evidence type="ECO:0000313" key="1">
    <source>
        <dbReference type="EMBL" id="MBO8426239.1"/>
    </source>
</evidence>
<reference evidence="1" key="1">
    <citation type="submission" date="2020-10" db="EMBL/GenBank/DDBJ databases">
        <authorList>
            <person name="Gilroy R."/>
        </authorList>
    </citation>
    <scope>NUCLEOTIDE SEQUENCE</scope>
    <source>
        <strain evidence="1">17113</strain>
    </source>
</reference>
<organism evidence="1 2">
    <name type="scientific">Candidatus Alloenteromonas pullistercoris</name>
    <dbReference type="NCBI Taxonomy" id="2840785"/>
    <lineage>
        <taxon>Bacteria</taxon>
        <taxon>Bacillati</taxon>
        <taxon>Bacillota</taxon>
        <taxon>Bacillota incertae sedis</taxon>
        <taxon>Candidatus Alloenteromonas</taxon>
    </lineage>
</organism>
<accession>A0A9D9DJE8</accession>
<gene>
    <name evidence="1" type="ORF">IAC61_02835</name>
</gene>
<protein>
    <submittedName>
        <fullName evidence="1">Uncharacterized protein</fullName>
    </submittedName>
</protein>
<evidence type="ECO:0000313" key="2">
    <source>
        <dbReference type="Proteomes" id="UP000823634"/>
    </source>
</evidence>
<name>A0A9D9DJE8_9FIRM</name>
<comment type="caution">
    <text evidence="1">The sequence shown here is derived from an EMBL/GenBank/DDBJ whole genome shotgun (WGS) entry which is preliminary data.</text>
</comment>
<sequence length="66" mass="7081">MALSRLSPEERLLLREGPHHGLAVVENTEIKLAKTRLFDMAAIDSGASGNSPVLALNSAFSDSFLD</sequence>
<proteinExistence type="predicted"/>
<dbReference type="Proteomes" id="UP000823634">
    <property type="component" value="Unassembled WGS sequence"/>
</dbReference>
<reference evidence="1" key="2">
    <citation type="journal article" date="2021" name="PeerJ">
        <title>Extensive microbial diversity within the chicken gut microbiome revealed by metagenomics and culture.</title>
        <authorList>
            <person name="Gilroy R."/>
            <person name="Ravi A."/>
            <person name="Getino M."/>
            <person name="Pursley I."/>
            <person name="Horton D.L."/>
            <person name="Alikhan N.F."/>
            <person name="Baker D."/>
            <person name="Gharbi K."/>
            <person name="Hall N."/>
            <person name="Watson M."/>
            <person name="Adriaenssens E.M."/>
            <person name="Foster-Nyarko E."/>
            <person name="Jarju S."/>
            <person name="Secka A."/>
            <person name="Antonio M."/>
            <person name="Oren A."/>
            <person name="Chaudhuri R.R."/>
            <person name="La Ragione R."/>
            <person name="Hildebrand F."/>
            <person name="Pallen M.J."/>
        </authorList>
    </citation>
    <scope>NUCLEOTIDE SEQUENCE</scope>
    <source>
        <strain evidence="1">17113</strain>
    </source>
</reference>
<dbReference type="EMBL" id="JADINA010000019">
    <property type="protein sequence ID" value="MBO8426239.1"/>
    <property type="molecule type" value="Genomic_DNA"/>
</dbReference>
<dbReference type="AlphaFoldDB" id="A0A9D9DJE8"/>